<feature type="region of interest" description="Disordered" evidence="1">
    <location>
        <begin position="136"/>
        <end position="166"/>
    </location>
</feature>
<feature type="transmembrane region" description="Helical" evidence="2">
    <location>
        <begin position="386"/>
        <end position="405"/>
    </location>
</feature>
<keyword evidence="4" id="KW-1185">Reference proteome</keyword>
<feature type="compositionally biased region" description="Low complexity" evidence="1">
    <location>
        <begin position="142"/>
        <end position="165"/>
    </location>
</feature>
<feature type="transmembrane region" description="Helical" evidence="2">
    <location>
        <begin position="223"/>
        <end position="244"/>
    </location>
</feature>
<name>A0ABP6RNB8_9PSEU</name>
<protein>
    <recommendedName>
        <fullName evidence="5">NYN domain-containing protein</fullName>
    </recommendedName>
</protein>
<organism evidence="3 4">
    <name type="scientific">Saccharopolyspora gregorii</name>
    <dbReference type="NCBI Taxonomy" id="33914"/>
    <lineage>
        <taxon>Bacteria</taxon>
        <taxon>Bacillati</taxon>
        <taxon>Actinomycetota</taxon>
        <taxon>Actinomycetes</taxon>
        <taxon>Pseudonocardiales</taxon>
        <taxon>Pseudonocardiaceae</taxon>
        <taxon>Saccharopolyspora</taxon>
    </lineage>
</organism>
<dbReference type="EMBL" id="BAAAYK010000038">
    <property type="protein sequence ID" value="GAA3357806.1"/>
    <property type="molecule type" value="Genomic_DNA"/>
</dbReference>
<comment type="caution">
    <text evidence="3">The sequence shown here is derived from an EMBL/GenBank/DDBJ whole genome shotgun (WGS) entry which is preliminary data.</text>
</comment>
<dbReference type="Proteomes" id="UP001500483">
    <property type="component" value="Unassembled WGS sequence"/>
</dbReference>
<evidence type="ECO:0000256" key="1">
    <source>
        <dbReference type="SAM" id="MobiDB-lite"/>
    </source>
</evidence>
<accession>A0ABP6RNB8</accession>
<gene>
    <name evidence="3" type="ORF">GCM10020366_27350</name>
</gene>
<keyword evidence="2" id="KW-0472">Membrane</keyword>
<keyword evidence="2" id="KW-0812">Transmembrane</keyword>
<keyword evidence="2" id="KW-1133">Transmembrane helix</keyword>
<sequence>MLIDVENVIGGMAPRDDVIRARVGALLAAVPGASAVAFFARHGGSEDERMSRTFRDLGVTPVLVDREPDAADNALLAHARALSGRGHERFVVASADGALARIADLGALRVLAWKHQPVARQLRSAATEIILLDRPEAAPAASPRTPSDSVPSSSPTRSPAPTGRTLWRRRARYRSAKALLPPGTPNPRRAAFCETVANVRYGPEVVSIYCLYSAAAQLIPSTVAPLMMVLLVGMGGVAVVVFAIGRWRQLCARAERTVAVLLWKSLVACCAAQEAPSSAGLHRAQRLAESAAFVAEQHLARGGRVLRPHEQALAGRVARHVRTVLLTDTTRSLAEQLQRLERELVPVTACFLNRNWTAAACFDTAPTAETADEESESPARLRRRRYLRRGTGMGALTAVIALSWSSQNGEALWSLTGLAVLALAATAASAFHEPREAVSTLLGRS</sequence>
<evidence type="ECO:0000313" key="3">
    <source>
        <dbReference type="EMBL" id="GAA3357806.1"/>
    </source>
</evidence>
<reference evidence="4" key="1">
    <citation type="journal article" date="2019" name="Int. J. Syst. Evol. Microbiol.">
        <title>The Global Catalogue of Microorganisms (GCM) 10K type strain sequencing project: providing services to taxonomists for standard genome sequencing and annotation.</title>
        <authorList>
            <consortium name="The Broad Institute Genomics Platform"/>
            <consortium name="The Broad Institute Genome Sequencing Center for Infectious Disease"/>
            <person name="Wu L."/>
            <person name="Ma J."/>
        </authorList>
    </citation>
    <scope>NUCLEOTIDE SEQUENCE [LARGE SCALE GENOMIC DNA]</scope>
    <source>
        <strain evidence="4">JCM 9687</strain>
    </source>
</reference>
<feature type="transmembrane region" description="Helical" evidence="2">
    <location>
        <begin position="411"/>
        <end position="431"/>
    </location>
</feature>
<evidence type="ECO:0008006" key="5">
    <source>
        <dbReference type="Google" id="ProtNLM"/>
    </source>
</evidence>
<proteinExistence type="predicted"/>
<evidence type="ECO:0000313" key="4">
    <source>
        <dbReference type="Proteomes" id="UP001500483"/>
    </source>
</evidence>
<evidence type="ECO:0000256" key="2">
    <source>
        <dbReference type="SAM" id="Phobius"/>
    </source>
</evidence>